<proteinExistence type="inferred from homology"/>
<comment type="similarity">
    <text evidence="4">Belongs to the AP2/ERF transcription factor family. ERF subfamily.</text>
</comment>
<evidence type="ECO:0000256" key="4">
    <source>
        <dbReference type="ARBA" id="ARBA00024343"/>
    </source>
</evidence>
<keyword evidence="9" id="KW-1185">Reference proteome</keyword>
<reference evidence="8" key="1">
    <citation type="journal article" date="2022" name="Int. J. Mol. Sci.">
        <title>Draft Genome of Tanacetum Coccineum: Genomic Comparison of Closely Related Tanacetum-Family Plants.</title>
        <authorList>
            <person name="Yamashiro T."/>
            <person name="Shiraishi A."/>
            <person name="Nakayama K."/>
            <person name="Satake H."/>
        </authorList>
    </citation>
    <scope>NUCLEOTIDE SEQUENCE</scope>
</reference>
<dbReference type="InterPro" id="IPR051032">
    <property type="entry name" value="AP2/ERF_TF_ERF_subfamily"/>
</dbReference>
<name>A0ABQ4WE30_9ASTR</name>
<evidence type="ECO:0000259" key="7">
    <source>
        <dbReference type="PROSITE" id="PS51999"/>
    </source>
</evidence>
<keyword evidence="2 5" id="KW-0863">Zinc-finger</keyword>
<keyword evidence="3" id="KW-0862">Zinc</keyword>
<dbReference type="Proteomes" id="UP001151760">
    <property type="component" value="Unassembled WGS sequence"/>
</dbReference>
<dbReference type="EMBL" id="BQNB010008564">
    <property type="protein sequence ID" value="GJS51135.1"/>
    <property type="molecule type" value="Genomic_DNA"/>
</dbReference>
<keyword evidence="1" id="KW-0479">Metal-binding</keyword>
<dbReference type="PANTHER" id="PTHR31985:SF242">
    <property type="entry name" value="OS02G0676800 PROTEIN"/>
    <property type="match status" value="1"/>
</dbReference>
<reference evidence="8" key="2">
    <citation type="submission" date="2022-01" db="EMBL/GenBank/DDBJ databases">
        <authorList>
            <person name="Yamashiro T."/>
            <person name="Shiraishi A."/>
            <person name="Satake H."/>
            <person name="Nakayama K."/>
        </authorList>
    </citation>
    <scope>NUCLEOTIDE SEQUENCE</scope>
</reference>
<evidence type="ECO:0000256" key="1">
    <source>
        <dbReference type="ARBA" id="ARBA00022723"/>
    </source>
</evidence>
<dbReference type="InterPro" id="IPR010666">
    <property type="entry name" value="Znf_GRF"/>
</dbReference>
<evidence type="ECO:0000256" key="2">
    <source>
        <dbReference type="ARBA" id="ARBA00022771"/>
    </source>
</evidence>
<feature type="domain" description="GRF-type" evidence="7">
    <location>
        <begin position="53"/>
        <end position="100"/>
    </location>
</feature>
<organism evidence="8 9">
    <name type="scientific">Tanacetum coccineum</name>
    <dbReference type="NCBI Taxonomy" id="301880"/>
    <lineage>
        <taxon>Eukaryota</taxon>
        <taxon>Viridiplantae</taxon>
        <taxon>Streptophyta</taxon>
        <taxon>Embryophyta</taxon>
        <taxon>Tracheophyta</taxon>
        <taxon>Spermatophyta</taxon>
        <taxon>Magnoliopsida</taxon>
        <taxon>eudicotyledons</taxon>
        <taxon>Gunneridae</taxon>
        <taxon>Pentapetalae</taxon>
        <taxon>asterids</taxon>
        <taxon>campanulids</taxon>
        <taxon>Asterales</taxon>
        <taxon>Asteraceae</taxon>
        <taxon>Asteroideae</taxon>
        <taxon>Anthemideae</taxon>
        <taxon>Anthemidinae</taxon>
        <taxon>Tanacetum</taxon>
    </lineage>
</organism>
<feature type="compositionally biased region" description="Low complexity" evidence="6">
    <location>
        <begin position="115"/>
        <end position="133"/>
    </location>
</feature>
<dbReference type="PANTHER" id="PTHR31985">
    <property type="entry name" value="ETHYLENE-RESPONSIVE TRANSCRIPTION FACTOR ERF042-RELATED"/>
    <property type="match status" value="1"/>
</dbReference>
<evidence type="ECO:0000256" key="3">
    <source>
        <dbReference type="ARBA" id="ARBA00022833"/>
    </source>
</evidence>
<gene>
    <name evidence="8" type="ORF">Tco_0624497</name>
</gene>
<evidence type="ECO:0000313" key="8">
    <source>
        <dbReference type="EMBL" id="GJS51135.1"/>
    </source>
</evidence>
<comment type="caution">
    <text evidence="8">The sequence shown here is derived from an EMBL/GenBank/DDBJ whole genome shotgun (WGS) entry which is preliminary data.</text>
</comment>
<evidence type="ECO:0000313" key="9">
    <source>
        <dbReference type="Proteomes" id="UP001151760"/>
    </source>
</evidence>
<sequence length="186" mass="20042">MAAAAYDVAALALKGTYAVLNFPDDSVLPSSVPECPTPDDIRALAMRAATARALTDESGNVVLRQSHKSHSFGKLYYACPRSKPSQKNHGCGYFKWKDEITFGNASSFSGPTTPSNSSSRASSSSGSSRAALSPENTECSNCKLLTMKIKILEARLAMEKNPDDHPCESAAILHELLNEMENLRVE</sequence>
<evidence type="ECO:0000256" key="6">
    <source>
        <dbReference type="SAM" id="MobiDB-lite"/>
    </source>
</evidence>
<accession>A0ABQ4WE30</accession>
<evidence type="ECO:0000256" key="5">
    <source>
        <dbReference type="PROSITE-ProRule" id="PRU01343"/>
    </source>
</evidence>
<protein>
    <recommendedName>
        <fullName evidence="7">GRF-type domain-containing protein</fullName>
    </recommendedName>
</protein>
<dbReference type="PROSITE" id="PS51999">
    <property type="entry name" value="ZF_GRF"/>
    <property type="match status" value="1"/>
</dbReference>
<feature type="region of interest" description="Disordered" evidence="6">
    <location>
        <begin position="107"/>
        <end position="134"/>
    </location>
</feature>